<evidence type="ECO:0000313" key="3">
    <source>
        <dbReference type="EMBL" id="EFF64545.1"/>
    </source>
</evidence>
<evidence type="ECO:0000256" key="1">
    <source>
        <dbReference type="PROSITE-ProRule" id="PRU00169"/>
    </source>
</evidence>
<dbReference type="Gene3D" id="3.40.50.2300">
    <property type="match status" value="1"/>
</dbReference>
<dbReference type="PROSITE" id="PS50110">
    <property type="entry name" value="RESPONSE_REGULATORY"/>
    <property type="match status" value="1"/>
</dbReference>
<name>A0ABN0A479_9FIRM</name>
<organism evidence="3 4">
    <name type="scientific">Turicibacter sanguinis PC909</name>
    <dbReference type="NCBI Taxonomy" id="702450"/>
    <lineage>
        <taxon>Bacteria</taxon>
        <taxon>Bacillati</taxon>
        <taxon>Bacillota</taxon>
        <taxon>Erysipelotrichia</taxon>
        <taxon>Erysipelotrichales</taxon>
        <taxon>Turicibacteraceae</taxon>
        <taxon>Turicibacter</taxon>
    </lineage>
</organism>
<accession>A0ABN0A479</accession>
<protein>
    <submittedName>
        <fullName evidence="3">Conserved domain protein</fullName>
    </submittedName>
</protein>
<comment type="caution">
    <text evidence="3">The sequence shown here is derived from an EMBL/GenBank/DDBJ whole genome shotgun (WGS) entry which is preliminary data.</text>
</comment>
<dbReference type="EMBL" id="ADMN01000036">
    <property type="protein sequence ID" value="EFF64545.1"/>
    <property type="molecule type" value="Genomic_DNA"/>
</dbReference>
<evidence type="ECO:0000313" key="4">
    <source>
        <dbReference type="Proteomes" id="UP000002938"/>
    </source>
</evidence>
<keyword evidence="4" id="KW-1185">Reference proteome</keyword>
<sequence length="40" mass="4486">MEHKVLIVEDDLSIARLIKLNLNLAGYLTESVEDGLLAFE</sequence>
<dbReference type="SUPFAM" id="SSF52172">
    <property type="entry name" value="CheY-like"/>
    <property type="match status" value="1"/>
</dbReference>
<dbReference type="InterPro" id="IPR001789">
    <property type="entry name" value="Sig_transdc_resp-reg_receiver"/>
</dbReference>
<proteinExistence type="predicted"/>
<dbReference type="RefSeq" id="WP_006783930.1">
    <property type="nucleotide sequence ID" value="NZ_ADMN01000036.1"/>
</dbReference>
<reference evidence="3 4" key="1">
    <citation type="journal article" date="2011" name="J. Bacteriol.">
        <title>Draft Genome Sequence of Turicibacter sanguinis PC909, Isolated from Human Feces.</title>
        <authorList>
            <person name="Cuiv P.O."/>
            <person name="Klaassens E.S."/>
            <person name="Durkin A.S."/>
            <person name="Harkins D.M."/>
            <person name="Foster L."/>
            <person name="McCorrison J."/>
            <person name="Torralba M."/>
            <person name="Nelson K.E."/>
            <person name="Morrison M."/>
        </authorList>
    </citation>
    <scope>NUCLEOTIDE SEQUENCE [LARGE SCALE GENOMIC DNA]</scope>
    <source>
        <strain evidence="3 4">PC909</strain>
    </source>
</reference>
<comment type="caution">
    <text evidence="1">Lacks conserved residue(s) required for the propagation of feature annotation.</text>
</comment>
<feature type="domain" description="Response regulatory" evidence="2">
    <location>
        <begin position="4"/>
        <end position="40"/>
    </location>
</feature>
<evidence type="ECO:0000259" key="2">
    <source>
        <dbReference type="PROSITE" id="PS50110"/>
    </source>
</evidence>
<dbReference type="Proteomes" id="UP000002938">
    <property type="component" value="Unassembled WGS sequence"/>
</dbReference>
<gene>
    <name evidence="3" type="ORF">CUW_1404</name>
</gene>
<dbReference type="InterPro" id="IPR011006">
    <property type="entry name" value="CheY-like_superfamily"/>
</dbReference>